<organism evidence="1">
    <name type="scientific">Salmonella diarizonae</name>
    <dbReference type="NCBI Taxonomy" id="59204"/>
    <lineage>
        <taxon>Bacteria</taxon>
        <taxon>Pseudomonadati</taxon>
        <taxon>Pseudomonadota</taxon>
        <taxon>Gammaproteobacteria</taxon>
        <taxon>Enterobacterales</taxon>
        <taxon>Enterobacteriaceae</taxon>
        <taxon>Salmonella</taxon>
    </lineage>
</organism>
<reference evidence="1" key="1">
    <citation type="submission" date="2018-08" db="EMBL/GenBank/DDBJ databases">
        <authorList>
            <person name="Ashton P.M."/>
            <person name="Dallman T."/>
            <person name="Nair S."/>
            <person name="De Pinna E."/>
            <person name="Peters T."/>
            <person name="Grant K."/>
        </authorList>
    </citation>
    <scope>NUCLEOTIDE SEQUENCE [LARGE SCALE GENOMIC DNA]</scope>
    <source>
        <strain evidence="1">294779</strain>
    </source>
</reference>
<dbReference type="EMBL" id="AAIBIC010000076">
    <property type="protein sequence ID" value="ECC3917537.1"/>
    <property type="molecule type" value="Genomic_DNA"/>
</dbReference>
<sequence length="70" mass="8426">MSKRQYGIMPPFPELVVMMRGSERRHFVYGINWLNSTVIIYRNGEYQITPVNYVKFVEPTEEELELIKMR</sequence>
<dbReference type="Proteomes" id="UP000839735">
    <property type="component" value="Unassembled WGS sequence"/>
</dbReference>
<proteinExistence type="predicted"/>
<name>A0A5Y1YHN6_SALDZ</name>
<accession>A0A5Y1YHN6</accession>
<comment type="caution">
    <text evidence="1">The sequence shown here is derived from an EMBL/GenBank/DDBJ whole genome shotgun (WGS) entry which is preliminary data.</text>
</comment>
<evidence type="ECO:0000313" key="1">
    <source>
        <dbReference type="EMBL" id="ECC3917537.1"/>
    </source>
</evidence>
<gene>
    <name evidence="1" type="ORF">CTQ69_27040</name>
</gene>
<protein>
    <submittedName>
        <fullName evidence="1">Uncharacterized protein</fullName>
    </submittedName>
</protein>
<dbReference type="AlphaFoldDB" id="A0A5Y1YHN6"/>